<evidence type="ECO:0000313" key="1">
    <source>
        <dbReference type="EMBL" id="KAF1988701.1"/>
    </source>
</evidence>
<feature type="non-terminal residue" evidence="1">
    <location>
        <position position="167"/>
    </location>
</feature>
<reference evidence="1" key="1">
    <citation type="journal article" date="2020" name="Stud. Mycol.">
        <title>101 Dothideomycetes genomes: a test case for predicting lifestyles and emergence of pathogens.</title>
        <authorList>
            <person name="Haridas S."/>
            <person name="Albert R."/>
            <person name="Binder M."/>
            <person name="Bloem J."/>
            <person name="Labutti K."/>
            <person name="Salamov A."/>
            <person name="Andreopoulos B."/>
            <person name="Baker S."/>
            <person name="Barry K."/>
            <person name="Bills G."/>
            <person name="Bluhm B."/>
            <person name="Cannon C."/>
            <person name="Castanera R."/>
            <person name="Culley D."/>
            <person name="Daum C."/>
            <person name="Ezra D."/>
            <person name="Gonzalez J."/>
            <person name="Henrissat B."/>
            <person name="Kuo A."/>
            <person name="Liang C."/>
            <person name="Lipzen A."/>
            <person name="Lutzoni F."/>
            <person name="Magnuson J."/>
            <person name="Mondo S."/>
            <person name="Nolan M."/>
            <person name="Ohm R."/>
            <person name="Pangilinan J."/>
            <person name="Park H.-J."/>
            <person name="Ramirez L."/>
            <person name="Alfaro M."/>
            <person name="Sun H."/>
            <person name="Tritt A."/>
            <person name="Yoshinaga Y."/>
            <person name="Zwiers L.-H."/>
            <person name="Turgeon B."/>
            <person name="Goodwin S."/>
            <person name="Spatafora J."/>
            <person name="Crous P."/>
            <person name="Grigoriev I."/>
        </authorList>
    </citation>
    <scope>NUCLEOTIDE SEQUENCE</scope>
    <source>
        <strain evidence="1">CBS 113979</strain>
    </source>
</reference>
<protein>
    <recommendedName>
        <fullName evidence="3">HAT C-terminal dimerisation domain-containing protein</fullName>
    </recommendedName>
</protein>
<name>A0A6G1H654_9PEZI</name>
<organism evidence="1 2">
    <name type="scientific">Aulographum hederae CBS 113979</name>
    <dbReference type="NCBI Taxonomy" id="1176131"/>
    <lineage>
        <taxon>Eukaryota</taxon>
        <taxon>Fungi</taxon>
        <taxon>Dikarya</taxon>
        <taxon>Ascomycota</taxon>
        <taxon>Pezizomycotina</taxon>
        <taxon>Dothideomycetes</taxon>
        <taxon>Pleosporomycetidae</taxon>
        <taxon>Aulographales</taxon>
        <taxon>Aulographaceae</taxon>
    </lineage>
</organism>
<dbReference type="AlphaFoldDB" id="A0A6G1H654"/>
<keyword evidence="2" id="KW-1185">Reference proteome</keyword>
<dbReference type="OrthoDB" id="3935139at2759"/>
<dbReference type="Proteomes" id="UP000800041">
    <property type="component" value="Unassembled WGS sequence"/>
</dbReference>
<evidence type="ECO:0000313" key="2">
    <source>
        <dbReference type="Proteomes" id="UP000800041"/>
    </source>
</evidence>
<dbReference type="EMBL" id="ML977147">
    <property type="protein sequence ID" value="KAF1988701.1"/>
    <property type="molecule type" value="Genomic_DNA"/>
</dbReference>
<accession>A0A6G1H654</accession>
<evidence type="ECO:0008006" key="3">
    <source>
        <dbReference type="Google" id="ProtNLM"/>
    </source>
</evidence>
<proteinExistence type="predicted"/>
<sequence>MSSLSQSLLIIDVLLHQYEKEKEKNLSGPEKDLRMVHAIDMGWFVLEKYYALSDDAPVYAAALLLHPSKRAKYINTNWPSSWRENAIAAARKIWQKEYECIAGLETSRSAVDMSFAARQTRDEFDSLMDDMDVTDDTSSSTDDFDAFIHAPPYRITGSPLSWWTKPD</sequence>
<gene>
    <name evidence="1" type="ORF">K402DRAFT_18162</name>
</gene>